<gene>
    <name evidence="1" type="ORF">EBV32_03310</name>
</gene>
<dbReference type="Proteomes" id="UP000713222">
    <property type="component" value="Unassembled WGS sequence"/>
</dbReference>
<comment type="caution">
    <text evidence="1">The sequence shown here is derived from an EMBL/GenBank/DDBJ whole genome shotgun (WGS) entry which is preliminary data.</text>
</comment>
<proteinExistence type="predicted"/>
<protein>
    <recommendedName>
        <fullName evidence="3">Sigma-70 family RNA polymerase sigma factor</fullName>
    </recommendedName>
</protein>
<dbReference type="EMBL" id="RGET01000048">
    <property type="protein sequence ID" value="NBN88102.1"/>
    <property type="molecule type" value="Genomic_DNA"/>
</dbReference>
<evidence type="ECO:0000313" key="1">
    <source>
        <dbReference type="EMBL" id="NBN88102.1"/>
    </source>
</evidence>
<organism evidence="1 2">
    <name type="scientific">Candidatus Fonsibacter lacus</name>
    <dbReference type="NCBI Taxonomy" id="2576439"/>
    <lineage>
        <taxon>Bacteria</taxon>
        <taxon>Pseudomonadati</taxon>
        <taxon>Pseudomonadota</taxon>
        <taxon>Alphaproteobacteria</taxon>
        <taxon>Candidatus Pelagibacterales</taxon>
        <taxon>Candidatus Pelagibacterales incertae sedis</taxon>
        <taxon>Candidatus Fonsibacter</taxon>
    </lineage>
</organism>
<dbReference type="AlphaFoldDB" id="A0A964V0Q4"/>
<accession>A0A964V0Q4</accession>
<sequence>MQWLNIVAKHHQEYVRIVESFGEHFYAEDIVQESYLRMLKYCKPEAIITNGSVNKSYVYFVLRNMYLYFQKEKKKNPKVSLEEVGQLAYEDTQLAKHEAYEEILKYINNEVQTWHWYDQMLFDLYKRTGKSIRDLSKETTISTKSIFQTLKHCKERLKENVGEDYEDYKNTDYELILNKWQEERNKQKDLEILLNKY</sequence>
<evidence type="ECO:0008006" key="3">
    <source>
        <dbReference type="Google" id="ProtNLM"/>
    </source>
</evidence>
<reference evidence="1" key="1">
    <citation type="submission" date="2018-10" db="EMBL/GenBank/DDBJ databases">
        <title>Iterative Subtractive Binning of Freshwater Chronoseries Metagenomes Recovers Nearly Complete Genomes from over Four Hundred Novel Species.</title>
        <authorList>
            <person name="Rodriguez-R L.M."/>
            <person name="Tsementzi D."/>
            <person name="Luo C."/>
            <person name="Konstantinidis K.T."/>
        </authorList>
    </citation>
    <scope>NUCLEOTIDE SEQUENCE</scope>
    <source>
        <strain evidence="1">WB7_6_001</strain>
    </source>
</reference>
<name>A0A964V0Q4_9PROT</name>
<evidence type="ECO:0000313" key="2">
    <source>
        <dbReference type="Proteomes" id="UP000713222"/>
    </source>
</evidence>